<feature type="compositionally biased region" description="Acidic residues" evidence="1">
    <location>
        <begin position="75"/>
        <end position="86"/>
    </location>
</feature>
<dbReference type="AlphaFoldDB" id="A0AAV1DXF6"/>
<feature type="compositionally biased region" description="Low complexity" evidence="1">
    <location>
        <begin position="22"/>
        <end position="40"/>
    </location>
</feature>
<reference evidence="2" key="1">
    <citation type="submission" date="2023-03" db="EMBL/GenBank/DDBJ databases">
        <authorList>
            <person name="Julca I."/>
        </authorList>
    </citation>
    <scope>NUCLEOTIDE SEQUENCE</scope>
</reference>
<gene>
    <name evidence="2" type="ORF">OLC1_LOCUS19568</name>
</gene>
<accession>A0AAV1DXF6</accession>
<protein>
    <submittedName>
        <fullName evidence="2">OLC1v1012794C1</fullName>
    </submittedName>
</protein>
<proteinExistence type="predicted"/>
<keyword evidence="3" id="KW-1185">Reference proteome</keyword>
<dbReference type="Proteomes" id="UP001161247">
    <property type="component" value="Chromosome 7"/>
</dbReference>
<name>A0AAV1DXF6_OLDCO</name>
<dbReference type="EMBL" id="OX459124">
    <property type="protein sequence ID" value="CAI9112354.1"/>
    <property type="molecule type" value="Genomic_DNA"/>
</dbReference>
<sequence length="100" mass="11034">MMFQPSSSKPYEFLSESDSDDTQSLSSSEPESFENESNTSDYPEDSNSSDMADLTTFLLATPDEPTDEPTQQTAEDSDLEPQDSNEESSSSLSNTKWSLV</sequence>
<evidence type="ECO:0000313" key="2">
    <source>
        <dbReference type="EMBL" id="CAI9112354.1"/>
    </source>
</evidence>
<evidence type="ECO:0000313" key="3">
    <source>
        <dbReference type="Proteomes" id="UP001161247"/>
    </source>
</evidence>
<feature type="region of interest" description="Disordered" evidence="1">
    <location>
        <begin position="1"/>
        <end position="100"/>
    </location>
</feature>
<organism evidence="2 3">
    <name type="scientific">Oldenlandia corymbosa var. corymbosa</name>
    <dbReference type="NCBI Taxonomy" id="529605"/>
    <lineage>
        <taxon>Eukaryota</taxon>
        <taxon>Viridiplantae</taxon>
        <taxon>Streptophyta</taxon>
        <taxon>Embryophyta</taxon>
        <taxon>Tracheophyta</taxon>
        <taxon>Spermatophyta</taxon>
        <taxon>Magnoliopsida</taxon>
        <taxon>eudicotyledons</taxon>
        <taxon>Gunneridae</taxon>
        <taxon>Pentapetalae</taxon>
        <taxon>asterids</taxon>
        <taxon>lamiids</taxon>
        <taxon>Gentianales</taxon>
        <taxon>Rubiaceae</taxon>
        <taxon>Rubioideae</taxon>
        <taxon>Spermacoceae</taxon>
        <taxon>Hedyotis-Oldenlandia complex</taxon>
        <taxon>Oldenlandia</taxon>
    </lineage>
</organism>
<evidence type="ECO:0000256" key="1">
    <source>
        <dbReference type="SAM" id="MobiDB-lite"/>
    </source>
</evidence>